<dbReference type="Proteomes" id="UP000532373">
    <property type="component" value="Unassembled WGS sequence"/>
</dbReference>
<dbReference type="AlphaFoldDB" id="A0A8E1WKL2"/>
<gene>
    <name evidence="1" type="ORF">HNQ96_004950</name>
</gene>
<accession>A0A8E1WKL2</accession>
<dbReference type="RefSeq" id="WP_184772121.1">
    <property type="nucleotide sequence ID" value="NZ_JACHGI010000014.1"/>
</dbReference>
<name>A0A8E1WKL2_9HYPH</name>
<sequence length="155" mass="17054">MRILLVLSALIVGTVAGIYLFGMIWRTTDPEGTTAMTIGGGTPVVGWHRKACSVETVSLFSHRPTYSKDRRPAFLERQQMSDDPRVEALAASELVSSSLLASLVGMLEAKGILSDHEVREIYEQALFLLEQHHDAEPALGTIYEAARAILQAEMR</sequence>
<protein>
    <submittedName>
        <fullName evidence="1">Uncharacterized protein</fullName>
    </submittedName>
</protein>
<proteinExistence type="predicted"/>
<evidence type="ECO:0000313" key="1">
    <source>
        <dbReference type="EMBL" id="MBB6469061.1"/>
    </source>
</evidence>
<organism evidence="1 2">
    <name type="scientific">Aminobacter carboxidus</name>
    <dbReference type="NCBI Taxonomy" id="376165"/>
    <lineage>
        <taxon>Bacteria</taxon>
        <taxon>Pseudomonadati</taxon>
        <taxon>Pseudomonadota</taxon>
        <taxon>Alphaproteobacteria</taxon>
        <taxon>Hyphomicrobiales</taxon>
        <taxon>Phyllobacteriaceae</taxon>
        <taxon>Aminobacter</taxon>
    </lineage>
</organism>
<comment type="caution">
    <text evidence="1">The sequence shown here is derived from an EMBL/GenBank/DDBJ whole genome shotgun (WGS) entry which is preliminary data.</text>
</comment>
<reference evidence="1 2" key="1">
    <citation type="submission" date="2020-08" db="EMBL/GenBank/DDBJ databases">
        <title>Genomic Encyclopedia of Type Strains, Phase IV (KMG-IV): sequencing the most valuable type-strain genomes for metagenomic binning, comparative biology and taxonomic classification.</title>
        <authorList>
            <person name="Goeker M."/>
        </authorList>
    </citation>
    <scope>NUCLEOTIDE SEQUENCE [LARGE SCALE GENOMIC DNA]</scope>
    <source>
        <strain evidence="1 2">DSM 17454</strain>
    </source>
</reference>
<dbReference type="EMBL" id="JACHGI010000014">
    <property type="protein sequence ID" value="MBB6469061.1"/>
    <property type="molecule type" value="Genomic_DNA"/>
</dbReference>
<evidence type="ECO:0000313" key="2">
    <source>
        <dbReference type="Proteomes" id="UP000532373"/>
    </source>
</evidence>